<evidence type="ECO:0000256" key="5">
    <source>
        <dbReference type="ARBA" id="ARBA00022617"/>
    </source>
</evidence>
<comment type="cofactor">
    <cofactor evidence="1">
        <name>heme b</name>
        <dbReference type="ChEBI" id="CHEBI:60344"/>
    </cofactor>
</comment>
<evidence type="ECO:0000256" key="2">
    <source>
        <dbReference type="ARBA" id="ARBA00004651"/>
    </source>
</evidence>
<dbReference type="Proteomes" id="UP000447355">
    <property type="component" value="Unassembled WGS sequence"/>
</dbReference>
<feature type="transmembrane region" description="Helical" evidence="13">
    <location>
        <begin position="145"/>
        <end position="166"/>
    </location>
</feature>
<dbReference type="RefSeq" id="WP_161082924.1">
    <property type="nucleotide sequence ID" value="NZ_WWCX01000007.1"/>
</dbReference>
<evidence type="ECO:0000256" key="9">
    <source>
        <dbReference type="ARBA" id="ARBA00022989"/>
    </source>
</evidence>
<evidence type="ECO:0000256" key="6">
    <source>
        <dbReference type="ARBA" id="ARBA00022692"/>
    </source>
</evidence>
<keyword evidence="8" id="KW-0249">Electron transport</keyword>
<evidence type="ECO:0000256" key="12">
    <source>
        <dbReference type="ARBA" id="ARBA00037975"/>
    </source>
</evidence>
<evidence type="ECO:0000256" key="4">
    <source>
        <dbReference type="ARBA" id="ARBA00022475"/>
    </source>
</evidence>
<evidence type="ECO:0000256" key="11">
    <source>
        <dbReference type="ARBA" id="ARBA00023136"/>
    </source>
</evidence>
<dbReference type="InterPro" id="IPR052168">
    <property type="entry name" value="Cytochrome_b561_oxidase"/>
</dbReference>
<keyword evidence="3" id="KW-0813">Transport</keyword>
<evidence type="ECO:0000313" key="16">
    <source>
        <dbReference type="Proteomes" id="UP000447355"/>
    </source>
</evidence>
<keyword evidence="4" id="KW-1003">Cell membrane</keyword>
<proteinExistence type="inferred from homology"/>
<feature type="domain" description="Cytochrome b561 bacterial/Ni-hydrogenase" evidence="14">
    <location>
        <begin position="7"/>
        <end position="178"/>
    </location>
</feature>
<keyword evidence="11 13" id="KW-0472">Membrane</keyword>
<comment type="similarity">
    <text evidence="12">Belongs to the cytochrome b561 family.</text>
</comment>
<evidence type="ECO:0000313" key="15">
    <source>
        <dbReference type="EMBL" id="MYM93713.1"/>
    </source>
</evidence>
<dbReference type="GO" id="GO:0009055">
    <property type="term" value="F:electron transfer activity"/>
    <property type="evidence" value="ECO:0007669"/>
    <property type="project" value="InterPro"/>
</dbReference>
<feature type="transmembrane region" description="Helical" evidence="13">
    <location>
        <begin position="82"/>
        <end position="103"/>
    </location>
</feature>
<dbReference type="PANTHER" id="PTHR30529:SF1">
    <property type="entry name" value="CYTOCHROME B561 HOMOLOG 2"/>
    <property type="match status" value="1"/>
</dbReference>
<reference evidence="15" key="1">
    <citation type="submission" date="2019-12" db="EMBL/GenBank/DDBJ databases">
        <title>Novel species isolated from a subtropical stream in China.</title>
        <authorList>
            <person name="Lu H."/>
        </authorList>
    </citation>
    <scope>NUCLEOTIDE SEQUENCE [LARGE SCALE GENOMIC DNA]</scope>
    <source>
        <strain evidence="15">FT81W</strain>
    </source>
</reference>
<evidence type="ECO:0000256" key="10">
    <source>
        <dbReference type="ARBA" id="ARBA00023004"/>
    </source>
</evidence>
<organism evidence="15 16">
    <name type="scientific">Duganella vulcania</name>
    <dbReference type="NCBI Taxonomy" id="2692166"/>
    <lineage>
        <taxon>Bacteria</taxon>
        <taxon>Pseudomonadati</taxon>
        <taxon>Pseudomonadota</taxon>
        <taxon>Betaproteobacteria</taxon>
        <taxon>Burkholderiales</taxon>
        <taxon>Oxalobacteraceae</taxon>
        <taxon>Telluria group</taxon>
        <taxon>Duganella</taxon>
    </lineage>
</organism>
<dbReference type="GO" id="GO:0022904">
    <property type="term" value="P:respiratory electron transport chain"/>
    <property type="evidence" value="ECO:0007669"/>
    <property type="project" value="InterPro"/>
</dbReference>
<dbReference type="InterPro" id="IPR011577">
    <property type="entry name" value="Cyt_b561_bac/Ni-Hgenase"/>
</dbReference>
<feature type="transmembrane region" description="Helical" evidence="13">
    <location>
        <begin position="43"/>
        <end position="61"/>
    </location>
</feature>
<sequence length="184" mass="20330">MDTKTNFSRTTIVLHWLVAATIIGLIALGIYMVETESWHLYDIHKSIGLLAFVAILARLAWRWRNGLPQPVRPVSRLEHVTAVAAHVVLLILTVVLPLTGMLFSGASGHGFGIFDWQIFPSHEVAGQAVPLSARWSDFGQTMHGFLGYLLLVLIVLHAAAALKHHLIDKDATLKRMLGRTPEST</sequence>
<dbReference type="EMBL" id="WWCX01000007">
    <property type="protein sequence ID" value="MYM93713.1"/>
    <property type="molecule type" value="Genomic_DNA"/>
</dbReference>
<evidence type="ECO:0000259" key="14">
    <source>
        <dbReference type="Pfam" id="PF01292"/>
    </source>
</evidence>
<keyword evidence="7" id="KW-0479">Metal-binding</keyword>
<dbReference type="InterPro" id="IPR016174">
    <property type="entry name" value="Di-haem_cyt_TM"/>
</dbReference>
<dbReference type="Pfam" id="PF01292">
    <property type="entry name" value="Ni_hydr_CYTB"/>
    <property type="match status" value="1"/>
</dbReference>
<dbReference type="GO" id="GO:0005886">
    <property type="term" value="C:plasma membrane"/>
    <property type="evidence" value="ECO:0007669"/>
    <property type="project" value="UniProtKB-SubCell"/>
</dbReference>
<name>A0A845GGJ2_9BURK</name>
<keyword evidence="9 13" id="KW-1133">Transmembrane helix</keyword>
<dbReference type="SUPFAM" id="SSF81342">
    <property type="entry name" value="Transmembrane di-heme cytochromes"/>
    <property type="match status" value="1"/>
</dbReference>
<keyword evidence="5" id="KW-0349">Heme</keyword>
<evidence type="ECO:0000256" key="3">
    <source>
        <dbReference type="ARBA" id="ARBA00022448"/>
    </source>
</evidence>
<feature type="transmembrane region" description="Helical" evidence="13">
    <location>
        <begin position="12"/>
        <end position="31"/>
    </location>
</feature>
<evidence type="ECO:0000256" key="7">
    <source>
        <dbReference type="ARBA" id="ARBA00022723"/>
    </source>
</evidence>
<evidence type="ECO:0000256" key="1">
    <source>
        <dbReference type="ARBA" id="ARBA00001970"/>
    </source>
</evidence>
<gene>
    <name evidence="15" type="ORF">GTP90_07565</name>
</gene>
<comment type="subcellular location">
    <subcellularLocation>
        <location evidence="2">Cell membrane</location>
        <topology evidence="2">Multi-pass membrane protein</topology>
    </subcellularLocation>
</comment>
<accession>A0A845GGJ2</accession>
<dbReference type="PANTHER" id="PTHR30529">
    <property type="entry name" value="CYTOCHROME B561"/>
    <property type="match status" value="1"/>
</dbReference>
<evidence type="ECO:0000256" key="13">
    <source>
        <dbReference type="SAM" id="Phobius"/>
    </source>
</evidence>
<comment type="caution">
    <text evidence="15">The sequence shown here is derived from an EMBL/GenBank/DDBJ whole genome shotgun (WGS) entry which is preliminary data.</text>
</comment>
<keyword evidence="10" id="KW-0408">Iron</keyword>
<protein>
    <submittedName>
        <fullName evidence="15">Cytochrome b</fullName>
    </submittedName>
</protein>
<dbReference type="GO" id="GO:0046872">
    <property type="term" value="F:metal ion binding"/>
    <property type="evidence" value="ECO:0007669"/>
    <property type="project" value="UniProtKB-KW"/>
</dbReference>
<evidence type="ECO:0000256" key="8">
    <source>
        <dbReference type="ARBA" id="ARBA00022982"/>
    </source>
</evidence>
<keyword evidence="6 13" id="KW-0812">Transmembrane</keyword>
<dbReference type="GO" id="GO:0020037">
    <property type="term" value="F:heme binding"/>
    <property type="evidence" value="ECO:0007669"/>
    <property type="project" value="TreeGrafter"/>
</dbReference>
<dbReference type="AlphaFoldDB" id="A0A845GGJ2"/>